<accession>A0A3S5AJ09</accession>
<keyword evidence="3" id="KW-1185">Reference proteome</keyword>
<sequence length="202" mass="22782">MKGLVTVKHQYTYRNPVSFHLSDFLRLPSSHLPDSSLALFILLDDFAVLQMHAIFASDIIISSVIVRPVVREARKPEERDSHRVSEPEREKWGDRNEEVNITEGKSVSCFQSIFALGRDETGPKGGSSRRAGFGSWQQGHRSEAIMSASTSALFRVRLSECLCDVPFVRLLIHASTPINSLCTRPLVLYSRRRRVLVGLFTL</sequence>
<evidence type="ECO:0000313" key="2">
    <source>
        <dbReference type="EMBL" id="VEL21483.1"/>
    </source>
</evidence>
<dbReference type="Proteomes" id="UP000784294">
    <property type="component" value="Unassembled WGS sequence"/>
</dbReference>
<proteinExistence type="predicted"/>
<name>A0A3S5AJ09_9PLAT</name>
<feature type="region of interest" description="Disordered" evidence="1">
    <location>
        <begin position="75"/>
        <end position="96"/>
    </location>
</feature>
<gene>
    <name evidence="2" type="ORF">PXEA_LOCUS14923</name>
</gene>
<dbReference type="EMBL" id="CAAALY010051528">
    <property type="protein sequence ID" value="VEL21483.1"/>
    <property type="molecule type" value="Genomic_DNA"/>
</dbReference>
<reference evidence="2" key="1">
    <citation type="submission" date="2018-11" db="EMBL/GenBank/DDBJ databases">
        <authorList>
            <consortium name="Pathogen Informatics"/>
        </authorList>
    </citation>
    <scope>NUCLEOTIDE SEQUENCE</scope>
</reference>
<protein>
    <submittedName>
        <fullName evidence="2">Uncharacterized protein</fullName>
    </submittedName>
</protein>
<evidence type="ECO:0000256" key="1">
    <source>
        <dbReference type="SAM" id="MobiDB-lite"/>
    </source>
</evidence>
<comment type="caution">
    <text evidence="2">The sequence shown here is derived from an EMBL/GenBank/DDBJ whole genome shotgun (WGS) entry which is preliminary data.</text>
</comment>
<dbReference type="AlphaFoldDB" id="A0A3S5AJ09"/>
<organism evidence="2 3">
    <name type="scientific">Protopolystoma xenopodis</name>
    <dbReference type="NCBI Taxonomy" id="117903"/>
    <lineage>
        <taxon>Eukaryota</taxon>
        <taxon>Metazoa</taxon>
        <taxon>Spiralia</taxon>
        <taxon>Lophotrochozoa</taxon>
        <taxon>Platyhelminthes</taxon>
        <taxon>Monogenea</taxon>
        <taxon>Polyopisthocotylea</taxon>
        <taxon>Polystomatidea</taxon>
        <taxon>Polystomatidae</taxon>
        <taxon>Protopolystoma</taxon>
    </lineage>
</organism>
<evidence type="ECO:0000313" key="3">
    <source>
        <dbReference type="Proteomes" id="UP000784294"/>
    </source>
</evidence>